<keyword evidence="2" id="KW-1185">Reference proteome</keyword>
<protein>
    <submittedName>
        <fullName evidence="1">Uncharacterized protein</fullName>
    </submittedName>
</protein>
<dbReference type="EMBL" id="JAFREM010000038">
    <property type="protein sequence ID" value="MBO1308615.1"/>
    <property type="molecule type" value="Genomic_DNA"/>
</dbReference>
<dbReference type="Proteomes" id="UP000664601">
    <property type="component" value="Unassembled WGS sequence"/>
</dbReference>
<accession>A0ABS3LG59</accession>
<proteinExistence type="predicted"/>
<gene>
    <name evidence="1" type="ORF">JZO70_20745</name>
</gene>
<comment type="caution">
    <text evidence="1">The sequence shown here is derived from an EMBL/GenBank/DDBJ whole genome shotgun (WGS) entry which is preliminary data.</text>
</comment>
<dbReference type="RefSeq" id="WP_207675602.1">
    <property type="nucleotide sequence ID" value="NZ_JAFREM010000038.1"/>
</dbReference>
<evidence type="ECO:0000313" key="2">
    <source>
        <dbReference type="Proteomes" id="UP000664601"/>
    </source>
</evidence>
<reference evidence="1 2" key="1">
    <citation type="submission" date="2021-03" db="EMBL/GenBank/DDBJ databases">
        <title>Enterococcal diversity collection.</title>
        <authorList>
            <person name="Gilmore M.S."/>
            <person name="Schwartzman J."/>
            <person name="Van Tyne D."/>
            <person name="Martin M."/>
            <person name="Earl A.M."/>
            <person name="Manson A.L."/>
            <person name="Straub T."/>
            <person name="Salamzade R."/>
            <person name="Saavedra J."/>
            <person name="Lebreton F."/>
            <person name="Prichula J."/>
            <person name="Schaufler K."/>
            <person name="Gaca A."/>
            <person name="Sgardioli B."/>
            <person name="Wagenaar J."/>
            <person name="Strong T."/>
        </authorList>
    </citation>
    <scope>NUCLEOTIDE SEQUENCE [LARGE SCALE GENOMIC DNA]</scope>
    <source>
        <strain evidence="1 2">669A</strain>
    </source>
</reference>
<name>A0ABS3LG59_9ENTE</name>
<organism evidence="1 2">
    <name type="scientific">Candidatus Enterococcus moelleringii</name>
    <dbReference type="NCBI Taxonomy" id="2815325"/>
    <lineage>
        <taxon>Bacteria</taxon>
        <taxon>Bacillati</taxon>
        <taxon>Bacillota</taxon>
        <taxon>Bacilli</taxon>
        <taxon>Lactobacillales</taxon>
        <taxon>Enterococcaceae</taxon>
        <taxon>Enterococcus</taxon>
    </lineage>
</organism>
<evidence type="ECO:0000313" key="1">
    <source>
        <dbReference type="EMBL" id="MBO1308615.1"/>
    </source>
</evidence>
<sequence length="287" mass="33865">MLDHEGEEADFLDLLLLYYLFLEHAGMTGDFTEIVRWVPGLTRQQRRRILSWPEEYVFSLFEVKSRKEKLTYKDVRTNKVYQIDAAVSGIDLTADDREKTTVLALIVPMEKDYLSTPPFIYPLNVFAIEQIKKIEDYLFDPEELLSDYYYCSKHKDIPVGHTLFHPNSHTNPRVTLRNEGPRETDPKIAKLLIDQHDFFREFEHREQAEKLLTKIIEKFPRMFYPYPDNSELMEAFRLLFTSSNELTSSQDEEVTYWYEAICEKLNEEVKAIEPYTTSITSSDTSLQ</sequence>